<dbReference type="AlphaFoldDB" id="A0A1U8Q793"/>
<dbReference type="PROSITE" id="PS50927">
    <property type="entry name" value="BULB_LECTIN"/>
    <property type="match status" value="1"/>
</dbReference>
<reference evidence="2" key="1">
    <citation type="submission" date="2025-08" db="UniProtKB">
        <authorList>
            <consortium name="RefSeq"/>
        </authorList>
    </citation>
    <scope>IDENTIFICATION</scope>
</reference>
<dbReference type="KEGG" id="nnu:104601315"/>
<dbReference type="CDD" id="cd00028">
    <property type="entry name" value="B_lectin"/>
    <property type="match status" value="1"/>
</dbReference>
<name>A0A1U8Q793_NELNU</name>
<dbReference type="OMA" id="IWHTASN"/>
<organism evidence="1 2">
    <name type="scientific">Nelumbo nucifera</name>
    <name type="common">Sacred lotus</name>
    <dbReference type="NCBI Taxonomy" id="4432"/>
    <lineage>
        <taxon>Eukaryota</taxon>
        <taxon>Viridiplantae</taxon>
        <taxon>Streptophyta</taxon>
        <taxon>Embryophyta</taxon>
        <taxon>Tracheophyta</taxon>
        <taxon>Spermatophyta</taxon>
        <taxon>Magnoliopsida</taxon>
        <taxon>Proteales</taxon>
        <taxon>Nelumbonaceae</taxon>
        <taxon>Nelumbo</taxon>
    </lineage>
</organism>
<evidence type="ECO:0000313" key="1">
    <source>
        <dbReference type="Proteomes" id="UP000189703"/>
    </source>
</evidence>
<keyword evidence="1" id="KW-1185">Reference proteome</keyword>
<protein>
    <submittedName>
        <fullName evidence="2">Mannose-specific lectin-like</fullName>
    </submittedName>
</protein>
<dbReference type="Proteomes" id="UP000189703">
    <property type="component" value="Unplaced"/>
</dbReference>
<dbReference type="RefSeq" id="XP_019053950.1">
    <property type="nucleotide sequence ID" value="XM_019198405.1"/>
</dbReference>
<evidence type="ECO:0000313" key="2">
    <source>
        <dbReference type="RefSeq" id="XP_019053950.1"/>
    </source>
</evidence>
<accession>A0A1U8Q793</accession>
<dbReference type="SUPFAM" id="SSF51110">
    <property type="entry name" value="alpha-D-mannose-specific plant lectins"/>
    <property type="match status" value="1"/>
</dbReference>
<dbReference type="InterPro" id="IPR036426">
    <property type="entry name" value="Bulb-type_lectin_dom_sf"/>
</dbReference>
<dbReference type="Gene3D" id="2.90.10.10">
    <property type="entry name" value="Bulb-type lectin domain"/>
    <property type="match status" value="1"/>
</dbReference>
<gene>
    <name evidence="2" type="primary">LOC104601315</name>
</gene>
<sequence length="125" mass="13534">MTMQNDCNLVLYDNDSAVWASGTYRKGVACYLKMQSDGNLVIYGYSGAVWATNTIKGEGQYVCILQSDRNVVIYGGALWQSRTNTITASVVIDSKITNGLNTTEEASHRVASSEPGIGGRKLAKM</sequence>
<dbReference type="GeneID" id="104601315"/>
<proteinExistence type="predicted"/>
<dbReference type="SMART" id="SM00108">
    <property type="entry name" value="B_lectin"/>
    <property type="match status" value="1"/>
</dbReference>
<dbReference type="OrthoDB" id="418274at2759"/>
<dbReference type="InterPro" id="IPR001480">
    <property type="entry name" value="Bulb-type_lectin_dom"/>
</dbReference>